<dbReference type="AlphaFoldDB" id="A0A7W2IT10"/>
<protein>
    <submittedName>
        <fullName evidence="2">MSHA biogenesis protein MshP</fullName>
    </submittedName>
</protein>
<organism evidence="2 3">
    <name type="scientific">Vibrio marinisediminis</name>
    <dbReference type="NCBI Taxonomy" id="2758441"/>
    <lineage>
        <taxon>Bacteria</taxon>
        <taxon>Pseudomonadati</taxon>
        <taxon>Pseudomonadota</taxon>
        <taxon>Gammaproteobacteria</taxon>
        <taxon>Vibrionales</taxon>
        <taxon>Vibrionaceae</taxon>
        <taxon>Vibrio</taxon>
    </lineage>
</organism>
<evidence type="ECO:0000313" key="3">
    <source>
        <dbReference type="Proteomes" id="UP000571701"/>
    </source>
</evidence>
<comment type="caution">
    <text evidence="2">The sequence shown here is derived from an EMBL/GenBank/DDBJ whole genome shotgun (WGS) entry which is preliminary data.</text>
</comment>
<evidence type="ECO:0000256" key="1">
    <source>
        <dbReference type="SAM" id="Phobius"/>
    </source>
</evidence>
<evidence type="ECO:0000313" key="2">
    <source>
        <dbReference type="EMBL" id="MBA5762111.1"/>
    </source>
</evidence>
<sequence length="147" mass="16198">MSHSKNQQGSLYVVVVFILVVMGFLATTLTRIQWSNNDAHAKDVLGTQAWLLAQSVNEEMLTVFYPLDSTSSAVASNCPNIGSTINSSLVDSERDFTGSKMSCRLENLACNPVGELDGMNYFKLLARVQCGSGKSQVERTEEIWVRE</sequence>
<dbReference type="EMBL" id="JACFYF010000003">
    <property type="protein sequence ID" value="MBA5762111.1"/>
    <property type="molecule type" value="Genomic_DNA"/>
</dbReference>
<dbReference type="Proteomes" id="UP000571701">
    <property type="component" value="Unassembled WGS sequence"/>
</dbReference>
<name>A0A7W2IT10_9VIBR</name>
<keyword evidence="1" id="KW-0472">Membrane</keyword>
<proteinExistence type="predicted"/>
<accession>A0A7W2IT10</accession>
<gene>
    <name evidence="2" type="ORF">H2O73_07145</name>
</gene>
<reference evidence="2 3" key="1">
    <citation type="submission" date="2020-07" db="EMBL/GenBank/DDBJ databases">
        <title>Vibrio marinisediminis sp. nov., isolated from marine sediment.</title>
        <authorList>
            <person name="Ji X."/>
        </authorList>
    </citation>
    <scope>NUCLEOTIDE SEQUENCE [LARGE SCALE GENOMIC DNA]</scope>
    <source>
        <strain evidence="2 3">404</strain>
    </source>
</reference>
<keyword evidence="1" id="KW-1133">Transmembrane helix</keyword>
<keyword evidence="3" id="KW-1185">Reference proteome</keyword>
<dbReference type="RefSeq" id="WP_182108029.1">
    <property type="nucleotide sequence ID" value="NZ_JACFYF010000003.1"/>
</dbReference>
<feature type="transmembrane region" description="Helical" evidence="1">
    <location>
        <begin position="12"/>
        <end position="34"/>
    </location>
</feature>
<keyword evidence="1" id="KW-0812">Transmembrane</keyword>